<evidence type="ECO:0000313" key="2">
    <source>
        <dbReference type="Proteomes" id="UP001497516"/>
    </source>
</evidence>
<protein>
    <submittedName>
        <fullName evidence="1">Uncharacterized protein</fullName>
    </submittedName>
</protein>
<evidence type="ECO:0000313" key="1">
    <source>
        <dbReference type="EMBL" id="CAL1378058.1"/>
    </source>
</evidence>
<dbReference type="Gene3D" id="3.30.420.10">
    <property type="entry name" value="Ribonuclease H-like superfamily/Ribonuclease H"/>
    <property type="match status" value="1"/>
</dbReference>
<organism evidence="1 2">
    <name type="scientific">Linum trigynum</name>
    <dbReference type="NCBI Taxonomy" id="586398"/>
    <lineage>
        <taxon>Eukaryota</taxon>
        <taxon>Viridiplantae</taxon>
        <taxon>Streptophyta</taxon>
        <taxon>Embryophyta</taxon>
        <taxon>Tracheophyta</taxon>
        <taxon>Spermatophyta</taxon>
        <taxon>Magnoliopsida</taxon>
        <taxon>eudicotyledons</taxon>
        <taxon>Gunneridae</taxon>
        <taxon>Pentapetalae</taxon>
        <taxon>rosids</taxon>
        <taxon>fabids</taxon>
        <taxon>Malpighiales</taxon>
        <taxon>Linaceae</taxon>
        <taxon>Linum</taxon>
    </lineage>
</organism>
<dbReference type="InterPro" id="IPR036397">
    <property type="entry name" value="RNaseH_sf"/>
</dbReference>
<dbReference type="PANTHER" id="PTHR10797">
    <property type="entry name" value="CCR4-NOT TRANSCRIPTION COMPLEX SUBUNIT"/>
    <property type="match status" value="1"/>
</dbReference>
<accession>A0AAV2DWZ5</accession>
<dbReference type="GO" id="GO:0030014">
    <property type="term" value="C:CCR4-NOT complex"/>
    <property type="evidence" value="ECO:0007669"/>
    <property type="project" value="InterPro"/>
</dbReference>
<keyword evidence="2" id="KW-1185">Reference proteome</keyword>
<gene>
    <name evidence="1" type="ORF">LTRI10_LOCUS19664</name>
</gene>
<dbReference type="AlphaFoldDB" id="A0AAV2DWZ5"/>
<dbReference type="Proteomes" id="UP001497516">
    <property type="component" value="Chromosome 3"/>
</dbReference>
<dbReference type="GO" id="GO:0003676">
    <property type="term" value="F:nucleic acid binding"/>
    <property type="evidence" value="ECO:0007669"/>
    <property type="project" value="InterPro"/>
</dbReference>
<dbReference type="EMBL" id="OZ034816">
    <property type="protein sequence ID" value="CAL1378058.1"/>
    <property type="molecule type" value="Genomic_DNA"/>
</dbReference>
<proteinExistence type="predicted"/>
<dbReference type="InterPro" id="IPR039637">
    <property type="entry name" value="CNOT7/CNOT8/Pop2"/>
</dbReference>
<dbReference type="InterPro" id="IPR012337">
    <property type="entry name" value="RNaseH-like_sf"/>
</dbReference>
<dbReference type="SUPFAM" id="SSF53098">
    <property type="entry name" value="Ribonuclease H-like"/>
    <property type="match status" value="1"/>
</dbReference>
<name>A0AAV2DWZ5_9ROSI</name>
<reference evidence="1 2" key="1">
    <citation type="submission" date="2024-04" db="EMBL/GenBank/DDBJ databases">
        <authorList>
            <person name="Fracassetti M."/>
        </authorList>
    </citation>
    <scope>NUCLEOTIDE SEQUENCE [LARGE SCALE GENOMIC DNA]</scope>
</reference>
<dbReference type="GO" id="GO:0004535">
    <property type="term" value="F:poly(A)-specific ribonuclease activity"/>
    <property type="evidence" value="ECO:0007669"/>
    <property type="project" value="InterPro"/>
</dbReference>
<sequence>MEDTLHDYPIVSDDAEFPSCLRSTPRHAAEEVRFTDKKHNVDNTDLIQLGVSLSNQKDTVAAILQFNLAFDLDRDLHAN</sequence>